<gene>
    <name evidence="1" type="ORF">BDY19DRAFT_993705</name>
</gene>
<sequence length="246" mass="27286">MRVLITGATGLSGLNVYRAAIEDPAVTAITLLLRREIPSWAVLPQNASEKTTTILHQDFGKYEPELASQLAQHDACLWVLGKSSRGMAEAEYTTLTHDYPMAMLNALRDSGVGMNRPVDKPFRFLYWSGQYADPTEKSIQMWARVKGRTETHILDFCKSIPGVEAYILRPGYICPSKKYPQDVANQRTCFKRSMDRVMIPGLGLLAPSSMISVEQLAKAALEIAKGRFSGTKLFENTALLDAAKVE</sequence>
<evidence type="ECO:0000313" key="2">
    <source>
        <dbReference type="Proteomes" id="UP001055072"/>
    </source>
</evidence>
<dbReference type="EMBL" id="MU274912">
    <property type="protein sequence ID" value="KAI0088887.1"/>
    <property type="molecule type" value="Genomic_DNA"/>
</dbReference>
<organism evidence="1 2">
    <name type="scientific">Irpex rosettiformis</name>
    <dbReference type="NCBI Taxonomy" id="378272"/>
    <lineage>
        <taxon>Eukaryota</taxon>
        <taxon>Fungi</taxon>
        <taxon>Dikarya</taxon>
        <taxon>Basidiomycota</taxon>
        <taxon>Agaricomycotina</taxon>
        <taxon>Agaricomycetes</taxon>
        <taxon>Polyporales</taxon>
        <taxon>Irpicaceae</taxon>
        <taxon>Irpex</taxon>
    </lineage>
</organism>
<keyword evidence="2" id="KW-1185">Reference proteome</keyword>
<protein>
    <submittedName>
        <fullName evidence="1">Uncharacterized protein</fullName>
    </submittedName>
</protein>
<proteinExistence type="predicted"/>
<dbReference type="Proteomes" id="UP001055072">
    <property type="component" value="Unassembled WGS sequence"/>
</dbReference>
<reference evidence="1" key="1">
    <citation type="journal article" date="2021" name="Environ. Microbiol.">
        <title>Gene family expansions and transcriptome signatures uncover fungal adaptations to wood decay.</title>
        <authorList>
            <person name="Hage H."/>
            <person name="Miyauchi S."/>
            <person name="Viragh M."/>
            <person name="Drula E."/>
            <person name="Min B."/>
            <person name="Chaduli D."/>
            <person name="Navarro D."/>
            <person name="Favel A."/>
            <person name="Norest M."/>
            <person name="Lesage-Meessen L."/>
            <person name="Balint B."/>
            <person name="Merenyi Z."/>
            <person name="de Eugenio L."/>
            <person name="Morin E."/>
            <person name="Martinez A.T."/>
            <person name="Baldrian P."/>
            <person name="Stursova M."/>
            <person name="Martinez M.J."/>
            <person name="Novotny C."/>
            <person name="Magnuson J.K."/>
            <person name="Spatafora J.W."/>
            <person name="Maurice S."/>
            <person name="Pangilinan J."/>
            <person name="Andreopoulos W."/>
            <person name="LaButti K."/>
            <person name="Hundley H."/>
            <person name="Na H."/>
            <person name="Kuo A."/>
            <person name="Barry K."/>
            <person name="Lipzen A."/>
            <person name="Henrissat B."/>
            <person name="Riley R."/>
            <person name="Ahrendt S."/>
            <person name="Nagy L.G."/>
            <person name="Grigoriev I.V."/>
            <person name="Martin F."/>
            <person name="Rosso M.N."/>
        </authorList>
    </citation>
    <scope>NUCLEOTIDE SEQUENCE</scope>
    <source>
        <strain evidence="1">CBS 384.51</strain>
    </source>
</reference>
<name>A0ACB8U3I7_9APHY</name>
<accession>A0ACB8U3I7</accession>
<evidence type="ECO:0000313" key="1">
    <source>
        <dbReference type="EMBL" id="KAI0088887.1"/>
    </source>
</evidence>
<comment type="caution">
    <text evidence="1">The sequence shown here is derived from an EMBL/GenBank/DDBJ whole genome shotgun (WGS) entry which is preliminary data.</text>
</comment>